<dbReference type="eggNOG" id="ENOG5032RUD">
    <property type="taxonomic scope" value="Bacteria"/>
</dbReference>
<dbReference type="OrthoDB" id="1644899at2"/>
<dbReference type="HOGENOM" id="CLU_124870_0_0_9"/>
<sequence>MRRLLYSFLFYMVIGLLSGFYYRELTKAHDFVGDTQLSLVHTHTLILGMFMFLLLLPLEKVFKLSSYYLFNWFFFVYHLGVLITISMMTVKGTFQVIGKKFSPEMFAGFAGIGHTGMLAGLLLLFFLLRQAILTEPKK</sequence>
<evidence type="ECO:0000313" key="3">
    <source>
        <dbReference type="Proteomes" id="UP000001411"/>
    </source>
</evidence>
<keyword evidence="1" id="KW-0472">Membrane</keyword>
<feature type="transmembrane region" description="Helical" evidence="1">
    <location>
        <begin position="105"/>
        <end position="128"/>
    </location>
</feature>
<gene>
    <name evidence="2" type="ordered locus">SE_1952</name>
</gene>
<dbReference type="InterPro" id="IPR021299">
    <property type="entry name" value="DUF2871"/>
</dbReference>
<evidence type="ECO:0000313" key="2">
    <source>
        <dbReference type="EMBL" id="AAO05593.1"/>
    </source>
</evidence>
<dbReference type="EMBL" id="AE015929">
    <property type="protein sequence ID" value="AAO05593.1"/>
    <property type="molecule type" value="Genomic_DNA"/>
</dbReference>
<name>A0A0H2VI27_STAES</name>
<dbReference type="Proteomes" id="UP000001411">
    <property type="component" value="Chromosome"/>
</dbReference>
<dbReference type="AlphaFoldDB" id="A0A0H2VI27"/>
<proteinExistence type="predicted"/>
<dbReference type="KEGG" id="sep:SE_1952"/>
<feature type="transmembrane region" description="Helical" evidence="1">
    <location>
        <begin position="35"/>
        <end position="56"/>
    </location>
</feature>
<accession>A0A0H2VI27</accession>
<feature type="transmembrane region" description="Helical" evidence="1">
    <location>
        <begin position="68"/>
        <end position="90"/>
    </location>
</feature>
<dbReference type="PATRIC" id="fig|176280.10.peg.1905"/>
<organism evidence="2 3">
    <name type="scientific">Staphylococcus epidermidis (strain ATCC 12228 / FDA PCI 1200)</name>
    <dbReference type="NCBI Taxonomy" id="176280"/>
    <lineage>
        <taxon>Bacteria</taxon>
        <taxon>Bacillati</taxon>
        <taxon>Bacillota</taxon>
        <taxon>Bacilli</taxon>
        <taxon>Bacillales</taxon>
        <taxon>Staphylococcaceae</taxon>
        <taxon>Staphylococcus</taxon>
    </lineage>
</organism>
<protein>
    <recommendedName>
        <fullName evidence="4">DUF2871 domain-containing protein</fullName>
    </recommendedName>
</protein>
<keyword evidence="1" id="KW-1133">Transmembrane helix</keyword>
<dbReference type="GeneID" id="50017952"/>
<keyword evidence="1" id="KW-0812">Transmembrane</keyword>
<evidence type="ECO:0000256" key="1">
    <source>
        <dbReference type="SAM" id="Phobius"/>
    </source>
</evidence>
<dbReference type="RefSeq" id="WP_001831504.1">
    <property type="nucleotide sequence ID" value="NC_004461.1"/>
</dbReference>
<evidence type="ECO:0008006" key="4">
    <source>
        <dbReference type="Google" id="ProtNLM"/>
    </source>
</evidence>
<feature type="transmembrane region" description="Helical" evidence="1">
    <location>
        <begin position="5"/>
        <end position="23"/>
    </location>
</feature>
<dbReference type="Pfam" id="PF11070">
    <property type="entry name" value="DUF2871"/>
    <property type="match status" value="1"/>
</dbReference>
<reference evidence="2 3" key="1">
    <citation type="journal article" date="2003" name="Mol. Microbiol.">
        <title>Genome-based analysis of virulence genes in a non-biofilm-forming Staphylococcus epidermidis strain (ATCC 12228).</title>
        <authorList>
            <person name="Zhang Y.Q."/>
            <person name="Ren S.X."/>
            <person name="Li H.L."/>
            <person name="Wang Y.X."/>
            <person name="Fu G."/>
            <person name="Yang J."/>
            <person name="Qin Z.Q."/>
            <person name="Miao Y.G."/>
            <person name="Wang W.Y."/>
            <person name="Chen R.S."/>
            <person name="Shen Y."/>
            <person name="Chen Z."/>
            <person name="Yuan Z.H."/>
            <person name="Zhao G.P."/>
            <person name="Qu D."/>
            <person name="Danchin A."/>
            <person name="Wen Y.M."/>
        </authorList>
    </citation>
    <scope>NUCLEOTIDE SEQUENCE [LARGE SCALE GENOMIC DNA]</scope>
    <source>
        <strain evidence="3">ATCC 12228 / FDA PCI 1200</strain>
    </source>
</reference>